<sequence length="55" mass="6391">RRFAIMKIKILLIHLLSRFNLKVISKTQVPVQISKKTHHLTVDGGIWLGLEERIT</sequence>
<feature type="chain" id="PRO_5042079017" evidence="2">
    <location>
        <begin position="19"/>
        <end position="55"/>
    </location>
</feature>
<dbReference type="EMBL" id="JASPKZ010008473">
    <property type="protein sequence ID" value="KAJ9579360.1"/>
    <property type="molecule type" value="Genomic_DNA"/>
</dbReference>
<dbReference type="GO" id="GO:0020037">
    <property type="term" value="F:heme binding"/>
    <property type="evidence" value="ECO:0007669"/>
    <property type="project" value="InterPro"/>
</dbReference>
<proteinExistence type="predicted"/>
<feature type="non-terminal residue" evidence="3">
    <location>
        <position position="1"/>
    </location>
</feature>
<keyword evidence="1" id="KW-0560">Oxidoreductase</keyword>
<reference evidence="3" key="1">
    <citation type="journal article" date="2023" name="IScience">
        <title>Live-bearing cockroach genome reveals convergent evolutionary mechanisms linked to viviparity in insects and beyond.</title>
        <authorList>
            <person name="Fouks B."/>
            <person name="Harrison M.C."/>
            <person name="Mikhailova A.A."/>
            <person name="Marchal E."/>
            <person name="English S."/>
            <person name="Carruthers M."/>
            <person name="Jennings E.C."/>
            <person name="Chiamaka E.L."/>
            <person name="Frigard R.A."/>
            <person name="Pippel M."/>
            <person name="Attardo G.M."/>
            <person name="Benoit J.B."/>
            <person name="Bornberg-Bauer E."/>
            <person name="Tobe S.S."/>
        </authorList>
    </citation>
    <scope>NUCLEOTIDE SEQUENCE</scope>
    <source>
        <strain evidence="3">Stay&amp;Tobe</strain>
    </source>
</reference>
<organism evidence="3 4">
    <name type="scientific">Diploptera punctata</name>
    <name type="common">Pacific beetle cockroach</name>
    <dbReference type="NCBI Taxonomy" id="6984"/>
    <lineage>
        <taxon>Eukaryota</taxon>
        <taxon>Metazoa</taxon>
        <taxon>Ecdysozoa</taxon>
        <taxon>Arthropoda</taxon>
        <taxon>Hexapoda</taxon>
        <taxon>Insecta</taxon>
        <taxon>Pterygota</taxon>
        <taxon>Neoptera</taxon>
        <taxon>Polyneoptera</taxon>
        <taxon>Dictyoptera</taxon>
        <taxon>Blattodea</taxon>
        <taxon>Blaberoidea</taxon>
        <taxon>Blaberidae</taxon>
        <taxon>Diplopterinae</taxon>
        <taxon>Diploptera</taxon>
    </lineage>
</organism>
<dbReference type="Gene3D" id="1.10.630.10">
    <property type="entry name" value="Cytochrome P450"/>
    <property type="match status" value="1"/>
</dbReference>
<dbReference type="SUPFAM" id="SSF48264">
    <property type="entry name" value="Cytochrome P450"/>
    <property type="match status" value="1"/>
</dbReference>
<reference evidence="3" key="2">
    <citation type="submission" date="2023-05" db="EMBL/GenBank/DDBJ databases">
        <authorList>
            <person name="Fouks B."/>
        </authorList>
    </citation>
    <scope>NUCLEOTIDE SEQUENCE</scope>
    <source>
        <strain evidence="3">Stay&amp;Tobe</strain>
        <tissue evidence="3">Testes</tissue>
    </source>
</reference>
<evidence type="ECO:0000313" key="4">
    <source>
        <dbReference type="Proteomes" id="UP001233999"/>
    </source>
</evidence>
<dbReference type="GO" id="GO:0016705">
    <property type="term" value="F:oxidoreductase activity, acting on paired donors, with incorporation or reduction of molecular oxygen"/>
    <property type="evidence" value="ECO:0007669"/>
    <property type="project" value="InterPro"/>
</dbReference>
<dbReference type="GO" id="GO:0004497">
    <property type="term" value="F:monooxygenase activity"/>
    <property type="evidence" value="ECO:0007669"/>
    <property type="project" value="UniProtKB-KW"/>
</dbReference>
<evidence type="ECO:0000256" key="1">
    <source>
        <dbReference type="ARBA" id="ARBA00023033"/>
    </source>
</evidence>
<dbReference type="InterPro" id="IPR036396">
    <property type="entry name" value="Cyt_P450_sf"/>
</dbReference>
<keyword evidence="2" id="KW-0732">Signal</keyword>
<comment type="caution">
    <text evidence="3">The sequence shown here is derived from an EMBL/GenBank/DDBJ whole genome shotgun (WGS) entry which is preliminary data.</text>
</comment>
<dbReference type="AlphaFoldDB" id="A0AAD7ZFG0"/>
<keyword evidence="4" id="KW-1185">Reference proteome</keyword>
<accession>A0AAD7ZFG0</accession>
<keyword evidence="1" id="KW-0503">Monooxygenase</keyword>
<evidence type="ECO:0000313" key="3">
    <source>
        <dbReference type="EMBL" id="KAJ9579360.1"/>
    </source>
</evidence>
<protein>
    <submittedName>
        <fullName evidence="3">Uncharacterized protein</fullName>
    </submittedName>
</protein>
<feature type="signal peptide" evidence="2">
    <location>
        <begin position="1"/>
        <end position="18"/>
    </location>
</feature>
<name>A0AAD7ZFG0_DIPPU</name>
<dbReference type="Proteomes" id="UP001233999">
    <property type="component" value="Unassembled WGS sequence"/>
</dbReference>
<gene>
    <name evidence="3" type="ORF">L9F63_024534</name>
</gene>
<evidence type="ECO:0000256" key="2">
    <source>
        <dbReference type="SAM" id="SignalP"/>
    </source>
</evidence>
<dbReference type="GO" id="GO:0005506">
    <property type="term" value="F:iron ion binding"/>
    <property type="evidence" value="ECO:0007669"/>
    <property type="project" value="InterPro"/>
</dbReference>